<sequence length="228" mass="25672">MNINNECKDLVNQALGHSALPIFIVDVNSVVSFANTGAIELLNENVDTVVGSKITTLFGLTPNDLASSHNEIFTTTLFNPLPHIEALRLSISYVATGDQNHYVVFMRDITQELQTLSERNLLSNTIDQIGQAILVLSTELQIIQTNTQFQHLVGYSEEELLGSHPTDYLIHEQDNPILFHDIRQHVERCRTFDLELTARTKFGEHITLDIQCSPYYSSNSEKPEYIIG</sequence>
<dbReference type="InterPro" id="IPR000014">
    <property type="entry name" value="PAS"/>
</dbReference>
<organism evidence="2 3">
    <name type="scientific">Alteromonas stellipolaris</name>
    <dbReference type="NCBI Taxonomy" id="233316"/>
    <lineage>
        <taxon>Bacteria</taxon>
        <taxon>Pseudomonadati</taxon>
        <taxon>Pseudomonadota</taxon>
        <taxon>Gammaproteobacteria</taxon>
        <taxon>Alteromonadales</taxon>
        <taxon>Alteromonadaceae</taxon>
        <taxon>Alteromonas/Salinimonas group</taxon>
        <taxon>Alteromonas</taxon>
    </lineage>
</organism>
<dbReference type="NCBIfam" id="TIGR00229">
    <property type="entry name" value="sensory_box"/>
    <property type="match status" value="1"/>
</dbReference>
<dbReference type="InterPro" id="IPR052155">
    <property type="entry name" value="Biofilm_reg_signaling"/>
</dbReference>
<keyword evidence="2" id="KW-0614">Plasmid</keyword>
<dbReference type="PANTHER" id="PTHR44757">
    <property type="entry name" value="DIGUANYLATE CYCLASE DGCP"/>
    <property type="match status" value="1"/>
</dbReference>
<dbReference type="Pfam" id="PF00989">
    <property type="entry name" value="PAS"/>
    <property type="match status" value="1"/>
</dbReference>
<protein>
    <recommendedName>
        <fullName evidence="1">PAS domain-containing protein</fullName>
    </recommendedName>
</protein>
<evidence type="ECO:0000259" key="1">
    <source>
        <dbReference type="PROSITE" id="PS50112"/>
    </source>
</evidence>
<keyword evidence="3" id="KW-1185">Reference proteome</keyword>
<evidence type="ECO:0000313" key="2">
    <source>
        <dbReference type="EMBL" id="AMJ76696.1"/>
    </source>
</evidence>
<dbReference type="InterPro" id="IPR013767">
    <property type="entry name" value="PAS_fold"/>
</dbReference>
<dbReference type="EMBL" id="CP013927">
    <property type="protein sequence ID" value="AMJ76696.1"/>
    <property type="molecule type" value="Genomic_DNA"/>
</dbReference>
<dbReference type="SMART" id="SM00091">
    <property type="entry name" value="PAS"/>
    <property type="match status" value="2"/>
</dbReference>
<dbReference type="Gene3D" id="3.30.450.20">
    <property type="entry name" value="PAS domain"/>
    <property type="match status" value="2"/>
</dbReference>
<name>A0ABM5YQJ3_9ALTE</name>
<proteinExistence type="predicted"/>
<accession>A0ABM5YQJ3</accession>
<feature type="domain" description="PAS" evidence="1">
    <location>
        <begin position="118"/>
        <end position="189"/>
    </location>
</feature>
<reference evidence="2 3" key="1">
    <citation type="submission" date="2015-12" db="EMBL/GenBank/DDBJ databases">
        <title>Intraspecies pangenome expansion in the marine bacterium Alteromonas.</title>
        <authorList>
            <person name="Lopez-Perez M."/>
            <person name="Rodriguez-Valera F."/>
        </authorList>
    </citation>
    <scope>NUCLEOTIDE SEQUENCE [LARGE SCALE GENOMIC DNA]</scope>
    <source>
        <strain evidence="2 3">LMG 21861</strain>
        <plasmid evidence="2 3">pASTE61-200</plasmid>
    </source>
</reference>
<dbReference type="SUPFAM" id="SSF55785">
    <property type="entry name" value="PYP-like sensor domain (PAS domain)"/>
    <property type="match status" value="2"/>
</dbReference>
<dbReference type="Pfam" id="PF13426">
    <property type="entry name" value="PAS_9"/>
    <property type="match status" value="1"/>
</dbReference>
<dbReference type="PANTHER" id="PTHR44757:SF2">
    <property type="entry name" value="BIOFILM ARCHITECTURE MAINTENANCE PROTEIN MBAA"/>
    <property type="match status" value="1"/>
</dbReference>
<evidence type="ECO:0000313" key="3">
    <source>
        <dbReference type="Proteomes" id="UP000056750"/>
    </source>
</evidence>
<dbReference type="CDD" id="cd00130">
    <property type="entry name" value="PAS"/>
    <property type="match status" value="1"/>
</dbReference>
<dbReference type="PROSITE" id="PS50112">
    <property type="entry name" value="PAS"/>
    <property type="match status" value="1"/>
</dbReference>
<dbReference type="RefSeq" id="WP_061093737.1">
    <property type="nucleotide sequence ID" value="NZ_CP013927.1"/>
</dbReference>
<geneLocation type="plasmid" evidence="2 3">
    <name>pASTE61-200</name>
</geneLocation>
<dbReference type="InterPro" id="IPR035965">
    <property type="entry name" value="PAS-like_dom_sf"/>
</dbReference>
<gene>
    <name evidence="2" type="ORF">AVL57_00720</name>
</gene>
<dbReference type="Proteomes" id="UP000056750">
    <property type="component" value="Plasmid pASTE61-200"/>
</dbReference>